<reference evidence="6 7" key="1">
    <citation type="journal article" date="2017" name="Mol. Ecol.">
        <title>Comparative and population genomic landscape of Phellinus noxius: A hypervariable fungus causing root rot in trees.</title>
        <authorList>
            <person name="Chung C.L."/>
            <person name="Lee T.J."/>
            <person name="Akiba M."/>
            <person name="Lee H.H."/>
            <person name="Kuo T.H."/>
            <person name="Liu D."/>
            <person name="Ke H.M."/>
            <person name="Yokoi T."/>
            <person name="Roa M.B."/>
            <person name="Lu M.J."/>
            <person name="Chang Y.Y."/>
            <person name="Ann P.J."/>
            <person name="Tsai J.N."/>
            <person name="Chen C.Y."/>
            <person name="Tzean S.S."/>
            <person name="Ota Y."/>
            <person name="Hattori T."/>
            <person name="Sahashi N."/>
            <person name="Liou R.F."/>
            <person name="Kikuchi T."/>
            <person name="Tsai I.J."/>
        </authorList>
    </citation>
    <scope>NUCLEOTIDE SEQUENCE [LARGE SCALE GENOMIC DNA]</scope>
    <source>
        <strain evidence="6 7">FFPRI411160</strain>
    </source>
</reference>
<dbReference type="PANTHER" id="PTHR32208:SF96">
    <property type="entry name" value="GLYOXAL OXIDASE"/>
    <property type="match status" value="1"/>
</dbReference>
<dbReference type="InterPro" id="IPR013783">
    <property type="entry name" value="Ig-like_fold"/>
</dbReference>
<keyword evidence="1 3" id="KW-0732">Signal</keyword>
<dbReference type="InterPro" id="IPR015202">
    <property type="entry name" value="GO-like_E_set"/>
</dbReference>
<dbReference type="SUPFAM" id="SSF50965">
    <property type="entry name" value="Galactose oxidase, central domain"/>
    <property type="match status" value="1"/>
</dbReference>
<dbReference type="InterPro" id="IPR014756">
    <property type="entry name" value="Ig_E-set"/>
</dbReference>
<feature type="domain" description="Galactose oxidase-like Early set" evidence="5">
    <location>
        <begin position="469"/>
        <end position="577"/>
    </location>
</feature>
<dbReference type="InterPro" id="IPR037293">
    <property type="entry name" value="Gal_Oxidase_central_sf"/>
</dbReference>
<keyword evidence="7" id="KW-1185">Reference proteome</keyword>
<evidence type="ECO:0000259" key="5">
    <source>
        <dbReference type="Pfam" id="PF09118"/>
    </source>
</evidence>
<evidence type="ECO:0000256" key="1">
    <source>
        <dbReference type="ARBA" id="ARBA00022729"/>
    </source>
</evidence>
<dbReference type="EMBL" id="NBII01000005">
    <property type="protein sequence ID" value="PAV18599.1"/>
    <property type="molecule type" value="Genomic_DNA"/>
</dbReference>
<dbReference type="Gene3D" id="2.130.10.80">
    <property type="entry name" value="Galactose oxidase/kelch, beta-propeller"/>
    <property type="match status" value="1"/>
</dbReference>
<evidence type="ECO:0000256" key="3">
    <source>
        <dbReference type="SAM" id="SignalP"/>
    </source>
</evidence>
<feature type="region of interest" description="Disordered" evidence="2">
    <location>
        <begin position="597"/>
        <end position="623"/>
    </location>
</feature>
<dbReference type="InterPro" id="IPR011043">
    <property type="entry name" value="Gal_Oxase/kelch_b-propeller"/>
</dbReference>
<evidence type="ECO:0000313" key="6">
    <source>
        <dbReference type="EMBL" id="PAV18599.1"/>
    </source>
</evidence>
<dbReference type="Gene3D" id="2.60.40.10">
    <property type="entry name" value="Immunoglobulins"/>
    <property type="match status" value="1"/>
</dbReference>
<dbReference type="Pfam" id="PF09118">
    <property type="entry name" value="GO-like_E_set"/>
    <property type="match status" value="1"/>
</dbReference>
<comment type="caution">
    <text evidence="6">The sequence shown here is derived from an EMBL/GenBank/DDBJ whole genome shotgun (WGS) entry which is preliminary data.</text>
</comment>
<evidence type="ECO:0000259" key="4">
    <source>
        <dbReference type="Pfam" id="PF07250"/>
    </source>
</evidence>
<feature type="chain" id="PRO_5013924568" evidence="3">
    <location>
        <begin position="26"/>
        <end position="643"/>
    </location>
</feature>
<dbReference type="STRING" id="2282107.A0A286UGC5"/>
<feature type="compositionally biased region" description="Low complexity" evidence="2">
    <location>
        <begin position="600"/>
        <end position="619"/>
    </location>
</feature>
<feature type="domain" description="Glyoxal oxidase N-terminal" evidence="4">
    <location>
        <begin position="145"/>
        <end position="464"/>
    </location>
</feature>
<feature type="signal peptide" evidence="3">
    <location>
        <begin position="1"/>
        <end position="25"/>
    </location>
</feature>
<dbReference type="OrthoDB" id="2019572at2759"/>
<gene>
    <name evidence="6" type="ORF">PNOK_0544100</name>
</gene>
<protein>
    <submittedName>
        <fullName evidence="6">Copper radical oxidase</fullName>
    </submittedName>
</protein>
<dbReference type="Pfam" id="PF07250">
    <property type="entry name" value="Glyoxal_oxid_N"/>
    <property type="match status" value="1"/>
</dbReference>
<name>A0A286UGC5_9AGAM</name>
<proteinExistence type="predicted"/>
<dbReference type="InParanoid" id="A0A286UGC5"/>
<accession>A0A286UGC5</accession>
<dbReference type="CDD" id="cd02851">
    <property type="entry name" value="E_set_GO_C"/>
    <property type="match status" value="1"/>
</dbReference>
<dbReference type="InterPro" id="IPR009880">
    <property type="entry name" value="Glyoxal_oxidase_N"/>
</dbReference>
<dbReference type="SUPFAM" id="SSF81296">
    <property type="entry name" value="E set domains"/>
    <property type="match status" value="1"/>
</dbReference>
<sequence length="643" mass="67846">MVLANARPGSLALVACLVAAHSVWAQSTTQSAPGQPQRSGTPGKFELVGDSIVSGQQLFLGTLDKVYIVDKVENNPTQINGHPAWAAEYSAKDNKGRAMDIVTNSFCAGGNVLGNGTWVNVGGNQAVTYGGLTADSQNGGGAYDDPDGGQSLRLLDPCDDGTCNWVVHSDNAMSTRRWYPSVETLSDGSIFIIGGDQWGGYVNSEANNNPTYEFFPSRGDPIAMPLLERTLPANLYPITFLLPSGNLLIQLNWATAIFNTDTGVQSDLDDIPDAVRTYPASAGTAMLPLTPANNWTATVLFCGGTKLQTDQWTENWDVAAYPASDSCVSLTPDVSGSYVQDDSLPEGRAMTSMVLLPNQKILTFNGANTGVSGYGNTSWSIGQSYADNPVMTPALYDPSAAKGSRWTKDGLSASTVPRMYHSTVTLLPDGSVFVTGSNPNADYTVGQGVTYPTEYRVERFYPSYYSERRPEPQGLPTQLSYGGAYFNVTLSSDDLGGDTSKAAKTEVVVIRTGFSTHGLSMGQRLVQLENSYTVNDDGTTVLHVSQMPPNPAILAPGPALLFVVVDGVPSVGVQVMVGSGKIEKQSVSSAVELPSSTGLSSAQASGSDSSSSSSKTSGSPEPIRVSGITASLSMLLMALYLLL</sequence>
<dbReference type="AlphaFoldDB" id="A0A286UGC5"/>
<organism evidence="6 7">
    <name type="scientific">Pyrrhoderma noxium</name>
    <dbReference type="NCBI Taxonomy" id="2282107"/>
    <lineage>
        <taxon>Eukaryota</taxon>
        <taxon>Fungi</taxon>
        <taxon>Dikarya</taxon>
        <taxon>Basidiomycota</taxon>
        <taxon>Agaricomycotina</taxon>
        <taxon>Agaricomycetes</taxon>
        <taxon>Hymenochaetales</taxon>
        <taxon>Hymenochaetaceae</taxon>
        <taxon>Pyrrhoderma</taxon>
    </lineage>
</organism>
<dbReference type="Proteomes" id="UP000217199">
    <property type="component" value="Unassembled WGS sequence"/>
</dbReference>
<dbReference type="PANTHER" id="PTHR32208">
    <property type="entry name" value="SECRETED PROTEIN-RELATED"/>
    <property type="match status" value="1"/>
</dbReference>
<evidence type="ECO:0000313" key="7">
    <source>
        <dbReference type="Proteomes" id="UP000217199"/>
    </source>
</evidence>
<evidence type="ECO:0000256" key="2">
    <source>
        <dbReference type="SAM" id="MobiDB-lite"/>
    </source>
</evidence>